<proteinExistence type="predicted"/>
<gene>
    <name evidence="1" type="ORF">PLEPLA_LOCUS7484</name>
</gene>
<evidence type="ECO:0000313" key="2">
    <source>
        <dbReference type="Proteomes" id="UP001153269"/>
    </source>
</evidence>
<dbReference type="EMBL" id="CADEAL010000402">
    <property type="protein sequence ID" value="CAB1419635.1"/>
    <property type="molecule type" value="Genomic_DNA"/>
</dbReference>
<sequence>MSDEQSTLWRPRFNVNSRNTYYSLTHRLANLQATNWQALSPAARYICPFGVILRRKWTWKCIKDHLSTTSYTKRRTV</sequence>
<comment type="caution">
    <text evidence="1">The sequence shown here is derived from an EMBL/GenBank/DDBJ whole genome shotgun (WGS) entry which is preliminary data.</text>
</comment>
<organism evidence="1 2">
    <name type="scientific">Pleuronectes platessa</name>
    <name type="common">European plaice</name>
    <dbReference type="NCBI Taxonomy" id="8262"/>
    <lineage>
        <taxon>Eukaryota</taxon>
        <taxon>Metazoa</taxon>
        <taxon>Chordata</taxon>
        <taxon>Craniata</taxon>
        <taxon>Vertebrata</taxon>
        <taxon>Euteleostomi</taxon>
        <taxon>Actinopterygii</taxon>
        <taxon>Neopterygii</taxon>
        <taxon>Teleostei</taxon>
        <taxon>Neoteleostei</taxon>
        <taxon>Acanthomorphata</taxon>
        <taxon>Carangaria</taxon>
        <taxon>Pleuronectiformes</taxon>
        <taxon>Pleuronectoidei</taxon>
        <taxon>Pleuronectidae</taxon>
        <taxon>Pleuronectes</taxon>
    </lineage>
</organism>
<keyword evidence="2" id="KW-1185">Reference proteome</keyword>
<reference evidence="1" key="1">
    <citation type="submission" date="2020-03" db="EMBL/GenBank/DDBJ databases">
        <authorList>
            <person name="Weist P."/>
        </authorList>
    </citation>
    <scope>NUCLEOTIDE SEQUENCE</scope>
</reference>
<accession>A0A9N7TV98</accession>
<dbReference type="AlphaFoldDB" id="A0A9N7TV98"/>
<name>A0A9N7TV98_PLEPL</name>
<protein>
    <submittedName>
        <fullName evidence="1">Uncharacterized protein</fullName>
    </submittedName>
</protein>
<evidence type="ECO:0000313" key="1">
    <source>
        <dbReference type="EMBL" id="CAB1419635.1"/>
    </source>
</evidence>
<dbReference type="Proteomes" id="UP001153269">
    <property type="component" value="Unassembled WGS sequence"/>
</dbReference>